<sequence>MRLSPTMMLTHPKIPLLLALMSTSHLSAVTSLVCKSILSMPPRTFTTRMILPHKFQDISTTVTSL</sequence>
<protein>
    <submittedName>
        <fullName evidence="1">Uncharacterized protein</fullName>
    </submittedName>
</protein>
<reference evidence="1" key="1">
    <citation type="journal article" date="2015" name="Front. Microbiol.">
        <title>Combining genomic sequencing methods to explore viral diversity and reveal potential virus-host interactions.</title>
        <authorList>
            <person name="Chow C.E."/>
            <person name="Winget D.M."/>
            <person name="White R.A.III."/>
            <person name="Hallam S.J."/>
            <person name="Suttle C.A."/>
        </authorList>
    </citation>
    <scope>NUCLEOTIDE SEQUENCE</scope>
    <source>
        <strain evidence="1">Oxic1_4</strain>
    </source>
</reference>
<organism evidence="1">
    <name type="scientific">uncultured marine virus</name>
    <dbReference type="NCBI Taxonomy" id="186617"/>
    <lineage>
        <taxon>Viruses</taxon>
        <taxon>environmental samples</taxon>
    </lineage>
</organism>
<reference evidence="1" key="2">
    <citation type="submission" date="2015-03" db="EMBL/GenBank/DDBJ databases">
        <authorList>
            <person name="Chow C.-E.T."/>
            <person name="Winget D.M."/>
            <person name="White R.A.III."/>
            <person name="Hallam S.J."/>
            <person name="Suttle C.A."/>
        </authorList>
    </citation>
    <scope>NUCLEOTIDE SEQUENCE</scope>
    <source>
        <strain evidence="1">Oxic1_4</strain>
    </source>
</reference>
<proteinExistence type="predicted"/>
<accession>A0A0F7L941</accession>
<dbReference type="EMBL" id="KR029599">
    <property type="protein sequence ID" value="AKH47912.1"/>
    <property type="molecule type" value="Genomic_DNA"/>
</dbReference>
<evidence type="ECO:0000313" key="1">
    <source>
        <dbReference type="EMBL" id="AKH47912.1"/>
    </source>
</evidence>
<name>A0A0F7L941_9VIRU</name>